<dbReference type="EMBL" id="OC967103">
    <property type="protein sequence ID" value="CAD7666137.1"/>
    <property type="molecule type" value="Genomic_DNA"/>
</dbReference>
<dbReference type="PANTHER" id="PTHR23146:SF0">
    <property type="entry name" value="RNA POLYMERASE-ASSOCIATED PROTEIN LEO1"/>
    <property type="match status" value="1"/>
</dbReference>
<gene>
    <name evidence="2" type="ORF">ONB1V03_LOCUS22679</name>
</gene>
<feature type="region of interest" description="Disordered" evidence="1">
    <location>
        <begin position="80"/>
        <end position="184"/>
    </location>
</feature>
<dbReference type="EMBL" id="CAJPVJ010052278">
    <property type="protein sequence ID" value="CAG2183258.1"/>
    <property type="molecule type" value="Genomic_DNA"/>
</dbReference>
<dbReference type="Pfam" id="PF04004">
    <property type="entry name" value="Leo1"/>
    <property type="match status" value="1"/>
</dbReference>
<feature type="compositionally biased region" description="Basic and acidic residues" evidence="1">
    <location>
        <begin position="124"/>
        <end position="139"/>
    </location>
</feature>
<evidence type="ECO:0000313" key="3">
    <source>
        <dbReference type="Proteomes" id="UP000728032"/>
    </source>
</evidence>
<organism evidence="2">
    <name type="scientific">Oppiella nova</name>
    <dbReference type="NCBI Taxonomy" id="334625"/>
    <lineage>
        <taxon>Eukaryota</taxon>
        <taxon>Metazoa</taxon>
        <taxon>Ecdysozoa</taxon>
        <taxon>Arthropoda</taxon>
        <taxon>Chelicerata</taxon>
        <taxon>Arachnida</taxon>
        <taxon>Acari</taxon>
        <taxon>Acariformes</taxon>
        <taxon>Sarcoptiformes</taxon>
        <taxon>Oribatida</taxon>
        <taxon>Brachypylina</taxon>
        <taxon>Oppioidea</taxon>
        <taxon>Oppiidae</taxon>
        <taxon>Oppiella</taxon>
    </lineage>
</organism>
<evidence type="ECO:0008006" key="4">
    <source>
        <dbReference type="Google" id="ProtNLM"/>
    </source>
</evidence>
<dbReference type="GO" id="GO:1990269">
    <property type="term" value="F:RNA polymerase II C-terminal domain phosphoserine binding"/>
    <property type="evidence" value="ECO:0007669"/>
    <property type="project" value="TreeGrafter"/>
</dbReference>
<feature type="compositionally biased region" description="Acidic residues" evidence="1">
    <location>
        <begin position="109"/>
        <end position="119"/>
    </location>
</feature>
<dbReference type="GO" id="GO:0006368">
    <property type="term" value="P:transcription elongation by RNA polymerase II"/>
    <property type="evidence" value="ECO:0007669"/>
    <property type="project" value="InterPro"/>
</dbReference>
<proteinExistence type="predicted"/>
<dbReference type="Proteomes" id="UP000728032">
    <property type="component" value="Unassembled WGS sequence"/>
</dbReference>
<sequence>MAGDNNHLFIRQGTGLQGQTVFRTKLGFRPYSTESFTHRKLTLSLADRSQKTQKIRVLPNVGKDPEAHRTEMIKKEEDRLKASIRRENKQRRARERSLVRGPTASYLEPDGDEDDDEEGISIARIKDRFKRGEYSKYTDEQDVSADESKAPNDDNEDDDDSDLDFRNEKKKSDRKKIVEDSDDD</sequence>
<reference evidence="2" key="1">
    <citation type="submission" date="2020-11" db="EMBL/GenBank/DDBJ databases">
        <authorList>
            <person name="Tran Van P."/>
        </authorList>
    </citation>
    <scope>NUCLEOTIDE SEQUENCE</scope>
</reference>
<dbReference type="PANTHER" id="PTHR23146">
    <property type="entry name" value="LEO1 PROTEIN"/>
    <property type="match status" value="1"/>
</dbReference>
<dbReference type="InterPro" id="IPR007149">
    <property type="entry name" value="Leo1"/>
</dbReference>
<accession>A0A7R9MUM1</accession>
<dbReference type="AlphaFoldDB" id="A0A7R9MUM1"/>
<feature type="compositionally biased region" description="Basic and acidic residues" evidence="1">
    <location>
        <begin position="163"/>
        <end position="184"/>
    </location>
</feature>
<dbReference type="GO" id="GO:0016593">
    <property type="term" value="C:Cdc73/Paf1 complex"/>
    <property type="evidence" value="ECO:0007669"/>
    <property type="project" value="InterPro"/>
</dbReference>
<evidence type="ECO:0000256" key="1">
    <source>
        <dbReference type="SAM" id="MobiDB-lite"/>
    </source>
</evidence>
<dbReference type="OrthoDB" id="20844at2759"/>
<dbReference type="GO" id="GO:0032968">
    <property type="term" value="P:positive regulation of transcription elongation by RNA polymerase II"/>
    <property type="evidence" value="ECO:0007669"/>
    <property type="project" value="TreeGrafter"/>
</dbReference>
<evidence type="ECO:0000313" key="2">
    <source>
        <dbReference type="EMBL" id="CAD7666137.1"/>
    </source>
</evidence>
<name>A0A7R9MUM1_9ACAR</name>
<feature type="compositionally biased region" description="Acidic residues" evidence="1">
    <location>
        <begin position="153"/>
        <end position="162"/>
    </location>
</feature>
<protein>
    <recommendedName>
        <fullName evidence="4">RNA polymerase-associated protein LEO1</fullName>
    </recommendedName>
</protein>
<keyword evidence="3" id="KW-1185">Reference proteome</keyword>